<dbReference type="Proteomes" id="UP000618931">
    <property type="component" value="Unassembled WGS sequence"/>
</dbReference>
<proteinExistence type="predicted"/>
<comment type="caution">
    <text evidence="2">The sequence shown here is derived from an EMBL/GenBank/DDBJ whole genome shotgun (WGS) entry which is preliminary data.</text>
</comment>
<reference evidence="2 3" key="1">
    <citation type="submission" date="2020-11" db="EMBL/GenBank/DDBJ databases">
        <authorList>
            <person name="Kim M.K."/>
        </authorList>
    </citation>
    <scope>NUCLEOTIDE SEQUENCE [LARGE SCALE GENOMIC DNA]</scope>
    <source>
        <strain evidence="2 3">BT662</strain>
    </source>
</reference>
<gene>
    <name evidence="2" type="ORF">I2H31_02575</name>
</gene>
<keyword evidence="3" id="KW-1185">Reference proteome</keyword>
<evidence type="ECO:0000313" key="3">
    <source>
        <dbReference type="Proteomes" id="UP000618931"/>
    </source>
</evidence>
<protein>
    <submittedName>
        <fullName evidence="2">Uncharacterized protein</fullName>
    </submittedName>
</protein>
<accession>A0ABS0HZ67</accession>
<feature type="region of interest" description="Disordered" evidence="1">
    <location>
        <begin position="1"/>
        <end position="40"/>
    </location>
</feature>
<dbReference type="EMBL" id="JADQDM010000001">
    <property type="protein sequence ID" value="MBF9219978.1"/>
    <property type="molecule type" value="Genomic_DNA"/>
</dbReference>
<sequence length="128" mass="13592">MPTSKKPASSTKSSAAKASAKSKASTKKPAASTAVARQKPAAVAVAKPVASISPAAKKASLSKTVVDVSESRTSNPRTNTVTITKITRNIVQFHMTEDIEIRRVTKSDNVSKEKLKAKYANLKAKVKR</sequence>
<evidence type="ECO:0000256" key="1">
    <source>
        <dbReference type="SAM" id="MobiDB-lite"/>
    </source>
</evidence>
<name>A0ABS0HZ67_9BACT</name>
<evidence type="ECO:0000313" key="2">
    <source>
        <dbReference type="EMBL" id="MBF9219978.1"/>
    </source>
</evidence>
<organism evidence="2 3">
    <name type="scientific">Hymenobacter ruricola</name>
    <dbReference type="NCBI Taxonomy" id="2791023"/>
    <lineage>
        <taxon>Bacteria</taxon>
        <taxon>Pseudomonadati</taxon>
        <taxon>Bacteroidota</taxon>
        <taxon>Cytophagia</taxon>
        <taxon>Cytophagales</taxon>
        <taxon>Hymenobacteraceae</taxon>
        <taxon>Hymenobacter</taxon>
    </lineage>
</organism>
<dbReference type="RefSeq" id="WP_196291432.1">
    <property type="nucleotide sequence ID" value="NZ_JADQDM010000001.1"/>
</dbReference>